<dbReference type="SUPFAM" id="SSF52833">
    <property type="entry name" value="Thioredoxin-like"/>
    <property type="match status" value="1"/>
</dbReference>
<proteinExistence type="predicted"/>
<dbReference type="GO" id="GO:0016740">
    <property type="term" value="F:transferase activity"/>
    <property type="evidence" value="ECO:0007669"/>
    <property type="project" value="UniProtKB-KW"/>
</dbReference>
<dbReference type="PROSITE" id="PS50405">
    <property type="entry name" value="GST_CTER"/>
    <property type="match status" value="1"/>
</dbReference>
<dbReference type="InterPro" id="IPR004045">
    <property type="entry name" value="Glutathione_S-Trfase_N"/>
</dbReference>
<dbReference type="AlphaFoldDB" id="A0A7W2ELN3"/>
<keyword evidence="2" id="KW-0808">Transferase</keyword>
<dbReference type="Proteomes" id="UP000566711">
    <property type="component" value="Unassembled WGS sequence"/>
</dbReference>
<protein>
    <submittedName>
        <fullName evidence="2">Glutathione S-transferase family protein</fullName>
    </submittedName>
</protein>
<dbReference type="InterPro" id="IPR036282">
    <property type="entry name" value="Glutathione-S-Trfase_C_sf"/>
</dbReference>
<dbReference type="InterPro" id="IPR010987">
    <property type="entry name" value="Glutathione-S-Trfase_C-like"/>
</dbReference>
<evidence type="ECO:0000313" key="2">
    <source>
        <dbReference type="EMBL" id="MBA5608142.1"/>
    </source>
</evidence>
<dbReference type="Pfam" id="PF13410">
    <property type="entry name" value="GST_C_2"/>
    <property type="match status" value="1"/>
</dbReference>
<dbReference type="Gene3D" id="3.40.30.10">
    <property type="entry name" value="Glutaredoxin"/>
    <property type="match status" value="1"/>
</dbReference>
<evidence type="ECO:0000259" key="1">
    <source>
        <dbReference type="PROSITE" id="PS50405"/>
    </source>
</evidence>
<comment type="caution">
    <text evidence="2">The sequence shown here is derived from an EMBL/GenBank/DDBJ whole genome shotgun (WGS) entry which is preliminary data.</text>
</comment>
<organism evidence="2 3">
    <name type="scientific">Rugamonas fusca</name>
    <dbReference type="NCBI Taxonomy" id="2758568"/>
    <lineage>
        <taxon>Bacteria</taxon>
        <taxon>Pseudomonadati</taxon>
        <taxon>Pseudomonadota</taxon>
        <taxon>Betaproteobacteria</taxon>
        <taxon>Burkholderiales</taxon>
        <taxon>Oxalobacteraceae</taxon>
        <taxon>Telluria group</taxon>
        <taxon>Rugamonas</taxon>
    </lineage>
</organism>
<dbReference type="EMBL" id="JACEZS010000026">
    <property type="protein sequence ID" value="MBA5608142.1"/>
    <property type="molecule type" value="Genomic_DNA"/>
</dbReference>
<keyword evidence="3" id="KW-1185">Reference proteome</keyword>
<gene>
    <name evidence="2" type="ORF">H3H36_22590</name>
</gene>
<feature type="domain" description="GST C-terminal" evidence="1">
    <location>
        <begin position="87"/>
        <end position="255"/>
    </location>
</feature>
<dbReference type="SUPFAM" id="SSF47616">
    <property type="entry name" value="GST C-terminal domain-like"/>
    <property type="match status" value="1"/>
</dbReference>
<sequence length="366" mass="42746">MSEALTLYAWEVSYFGGKLRSYLRHKGIPYTEVRPTIFDYYFKLKRRTGVAAIPVVVLPEGAWLQDTSEIIDFLEHRYPQRAVIPATPVQRFSAYLLEMWGDEFWIPTGLHTRWCHMEENYAFLEQDMAENLLPGWPRWLQDKASAKVAQHMADFLTSTGVVPEQFELLHRWTVQQLDWLDAHFATSPYLLGDRPSLGDFGLMGPLYGHLSRDPWPAQHLIKPRPHLKAWIERMNERGRDMGEYQPGDTIPDTLLPLLSRLLTDMLSYLEGNLEQLRQFMLVHPGADSWPRFIGSTEFSMLDGRYSRPAMPYVLWMYQRMMAVFRASADDERDAVRQWLREQAVERLLDLDVPKLKRKGLCAVLDR</sequence>
<evidence type="ECO:0000313" key="3">
    <source>
        <dbReference type="Proteomes" id="UP000566711"/>
    </source>
</evidence>
<dbReference type="Pfam" id="PF13417">
    <property type="entry name" value="GST_N_3"/>
    <property type="match status" value="1"/>
</dbReference>
<name>A0A7W2ELN3_9BURK</name>
<dbReference type="Gene3D" id="1.20.1050.10">
    <property type="match status" value="1"/>
</dbReference>
<dbReference type="RefSeq" id="WP_182220324.1">
    <property type="nucleotide sequence ID" value="NZ_JACEZS010000026.1"/>
</dbReference>
<reference evidence="2 3" key="1">
    <citation type="submission" date="2020-07" db="EMBL/GenBank/DDBJ databases">
        <title>Novel species isolated from subtropical streams in China.</title>
        <authorList>
            <person name="Lu H."/>
        </authorList>
    </citation>
    <scope>NUCLEOTIDE SEQUENCE [LARGE SCALE GENOMIC DNA]</scope>
    <source>
        <strain evidence="2 3">FT3S</strain>
    </source>
</reference>
<dbReference type="InterPro" id="IPR036249">
    <property type="entry name" value="Thioredoxin-like_sf"/>
</dbReference>
<accession>A0A7W2ELN3</accession>